<evidence type="ECO:0000313" key="2">
    <source>
        <dbReference type="Proteomes" id="UP000199035"/>
    </source>
</evidence>
<dbReference type="STRING" id="595670.SAMN05421643_11064"/>
<keyword evidence="2" id="KW-1185">Reference proteome</keyword>
<proteinExistence type="predicted"/>
<organism evidence="1 2">
    <name type="scientific">Acinetobacter kyonggiensis</name>
    <dbReference type="NCBI Taxonomy" id="595670"/>
    <lineage>
        <taxon>Bacteria</taxon>
        <taxon>Pseudomonadati</taxon>
        <taxon>Pseudomonadota</taxon>
        <taxon>Gammaproteobacteria</taxon>
        <taxon>Moraxellales</taxon>
        <taxon>Moraxellaceae</taxon>
        <taxon>Acinetobacter</taxon>
    </lineage>
</organism>
<gene>
    <name evidence="1" type="ORF">SAMN05421643_11064</name>
</gene>
<sequence>MMLLEEIFKSKKAEHSDAFNLRIHRGLSWLKKSAELDQDLDLKFISLWVSFNALYAQDVAIMQDKQSLRQFLSLICQKDQEQKVYKILWQKCNHLIVLLLENPYVYQGFWDYQNQKISQISWKASFDQEKKQAHRALQAKDSAHILWMVFNRLYTLHNQMILGGTTYNSAVNRKQLQDACTILAALLPIFIYVFLENPQSLDLVQPFYPMVQVS</sequence>
<dbReference type="EMBL" id="FNPK01000010">
    <property type="protein sequence ID" value="SDY43442.1"/>
    <property type="molecule type" value="Genomic_DNA"/>
</dbReference>
<dbReference type="RefSeq" id="WP_092690122.1">
    <property type="nucleotide sequence ID" value="NZ_FNPK01000010.1"/>
</dbReference>
<dbReference type="Proteomes" id="UP000199035">
    <property type="component" value="Unassembled WGS sequence"/>
</dbReference>
<name>A0A1H3JU19_9GAMM</name>
<evidence type="ECO:0000313" key="1">
    <source>
        <dbReference type="EMBL" id="SDY43442.1"/>
    </source>
</evidence>
<protein>
    <submittedName>
        <fullName evidence="1">Uncharacterized protein</fullName>
    </submittedName>
</protein>
<reference evidence="2" key="1">
    <citation type="submission" date="2016-10" db="EMBL/GenBank/DDBJ databases">
        <authorList>
            <person name="Varghese N."/>
            <person name="Submissions S."/>
        </authorList>
    </citation>
    <scope>NUCLEOTIDE SEQUENCE [LARGE SCALE GENOMIC DNA]</scope>
    <source>
        <strain evidence="2">ANC 5109</strain>
    </source>
</reference>
<accession>A0A1H3JU19</accession>
<dbReference type="AlphaFoldDB" id="A0A1H3JU19"/>